<evidence type="ECO:0000256" key="1">
    <source>
        <dbReference type="SAM" id="MobiDB-lite"/>
    </source>
</evidence>
<keyword evidence="2" id="KW-1185">Reference proteome</keyword>
<reference evidence="3" key="1">
    <citation type="submission" date="2022-11" db="UniProtKB">
        <authorList>
            <consortium name="WormBaseParasite"/>
        </authorList>
    </citation>
    <scope>IDENTIFICATION</scope>
</reference>
<dbReference type="AlphaFoldDB" id="A0A915JSF8"/>
<feature type="compositionally biased region" description="Polar residues" evidence="1">
    <location>
        <begin position="1"/>
        <end position="10"/>
    </location>
</feature>
<dbReference type="Proteomes" id="UP000887565">
    <property type="component" value="Unplaced"/>
</dbReference>
<organism evidence="2 3">
    <name type="scientific">Romanomermis culicivorax</name>
    <name type="common">Nematode worm</name>
    <dbReference type="NCBI Taxonomy" id="13658"/>
    <lineage>
        <taxon>Eukaryota</taxon>
        <taxon>Metazoa</taxon>
        <taxon>Ecdysozoa</taxon>
        <taxon>Nematoda</taxon>
        <taxon>Enoplea</taxon>
        <taxon>Dorylaimia</taxon>
        <taxon>Mermithida</taxon>
        <taxon>Mermithoidea</taxon>
        <taxon>Mermithidae</taxon>
        <taxon>Romanomermis</taxon>
    </lineage>
</organism>
<accession>A0A915JSF8</accession>
<feature type="compositionally biased region" description="Polar residues" evidence="1">
    <location>
        <begin position="18"/>
        <end position="30"/>
    </location>
</feature>
<proteinExistence type="predicted"/>
<name>A0A915JSF8_ROMCU</name>
<evidence type="ECO:0000313" key="3">
    <source>
        <dbReference type="WBParaSite" id="nRc.2.0.1.t29038-RA"/>
    </source>
</evidence>
<evidence type="ECO:0000313" key="2">
    <source>
        <dbReference type="Proteomes" id="UP000887565"/>
    </source>
</evidence>
<protein>
    <submittedName>
        <fullName evidence="3">Uncharacterized protein</fullName>
    </submittedName>
</protein>
<feature type="region of interest" description="Disordered" evidence="1">
    <location>
        <begin position="1"/>
        <end position="40"/>
    </location>
</feature>
<dbReference type="WBParaSite" id="nRc.2.0.1.t29038-RA">
    <property type="protein sequence ID" value="nRc.2.0.1.t29038-RA"/>
    <property type="gene ID" value="nRc.2.0.1.g29038"/>
</dbReference>
<sequence length="62" mass="6558">MIVTTKNVNHGNAPKKTSPVTGNKAAATNLNRERRTPTASTDLQAKIVPASRNRQACGAMPT</sequence>